<accession>A0A1G2APE9</accession>
<dbReference type="Gene3D" id="3.40.50.450">
    <property type="match status" value="1"/>
</dbReference>
<dbReference type="Proteomes" id="UP000177165">
    <property type="component" value="Unassembled WGS sequence"/>
</dbReference>
<protein>
    <submittedName>
        <fullName evidence="1">Uncharacterized protein</fullName>
    </submittedName>
</protein>
<dbReference type="STRING" id="1798540.A3B74_01240"/>
<gene>
    <name evidence="1" type="ORF">A3B74_01240</name>
</gene>
<sequence length="202" mass="23758">MEDMRIYICSDFKKNPATSKLLVRLVSEKGFQVLTNEEVIDPKKHEPKGWYAQHEAFHMLRGLILEITEITPQITYLLAQAMFMKKPLLCLYEKSKPPREFLMLIRKKHCPDFIIMKSYTLQKIEATLNPFLASLSSEVMQTVANIKFTLRISPKIEQYLQWKAKQEGMTKANYLRNLLLALQQEDREYRQWLGEDEPTVDS</sequence>
<name>A0A1G2APE9_9BACT</name>
<evidence type="ECO:0000313" key="2">
    <source>
        <dbReference type="Proteomes" id="UP000177165"/>
    </source>
</evidence>
<dbReference type="AlphaFoldDB" id="A0A1G2APE9"/>
<proteinExistence type="predicted"/>
<reference evidence="1 2" key="1">
    <citation type="journal article" date="2016" name="Nat. Commun.">
        <title>Thousands of microbial genomes shed light on interconnected biogeochemical processes in an aquifer system.</title>
        <authorList>
            <person name="Anantharaman K."/>
            <person name="Brown C.T."/>
            <person name="Hug L.A."/>
            <person name="Sharon I."/>
            <person name="Castelle C.J."/>
            <person name="Probst A.J."/>
            <person name="Thomas B.C."/>
            <person name="Singh A."/>
            <person name="Wilkins M.J."/>
            <person name="Karaoz U."/>
            <person name="Brodie E.L."/>
            <person name="Williams K.H."/>
            <person name="Hubbard S.S."/>
            <person name="Banfield J.F."/>
        </authorList>
    </citation>
    <scope>NUCLEOTIDE SEQUENCE [LARGE SCALE GENOMIC DNA]</scope>
</reference>
<evidence type="ECO:0000313" key="1">
    <source>
        <dbReference type="EMBL" id="OGY78366.1"/>
    </source>
</evidence>
<organism evidence="1 2">
    <name type="scientific">Candidatus Kerfeldbacteria bacterium RIFCSPHIGHO2_02_FULL_42_14</name>
    <dbReference type="NCBI Taxonomy" id="1798540"/>
    <lineage>
        <taxon>Bacteria</taxon>
        <taxon>Candidatus Kerfeldiibacteriota</taxon>
    </lineage>
</organism>
<dbReference type="EMBL" id="MHKB01000016">
    <property type="protein sequence ID" value="OGY78366.1"/>
    <property type="molecule type" value="Genomic_DNA"/>
</dbReference>
<comment type="caution">
    <text evidence="1">The sequence shown here is derived from an EMBL/GenBank/DDBJ whole genome shotgun (WGS) entry which is preliminary data.</text>
</comment>